<evidence type="ECO:0000313" key="2">
    <source>
        <dbReference type="EMBL" id="TCP62420.1"/>
    </source>
</evidence>
<dbReference type="InterPro" id="IPR016181">
    <property type="entry name" value="Acyl_CoA_acyltransferase"/>
</dbReference>
<proteinExistence type="predicted"/>
<name>A0A4R2RFM6_9RHOB</name>
<reference evidence="2 3" key="1">
    <citation type="submission" date="2019-03" db="EMBL/GenBank/DDBJ databases">
        <title>Genomic Encyclopedia of Type Strains, Phase IV (KMG-IV): sequencing the most valuable type-strain genomes for metagenomic binning, comparative biology and taxonomic classification.</title>
        <authorList>
            <person name="Goeker M."/>
        </authorList>
    </citation>
    <scope>NUCLEOTIDE SEQUENCE [LARGE SCALE GENOMIC DNA]</scope>
    <source>
        <strain evidence="2 3">DSM 24766</strain>
    </source>
</reference>
<dbReference type="AlphaFoldDB" id="A0A4R2RFM6"/>
<dbReference type="GO" id="GO:0016747">
    <property type="term" value="F:acyltransferase activity, transferring groups other than amino-acyl groups"/>
    <property type="evidence" value="ECO:0007669"/>
    <property type="project" value="InterPro"/>
</dbReference>
<evidence type="ECO:0000259" key="1">
    <source>
        <dbReference type="PROSITE" id="PS51186"/>
    </source>
</evidence>
<feature type="domain" description="N-acetyltransferase" evidence="1">
    <location>
        <begin position="17"/>
        <end position="170"/>
    </location>
</feature>
<keyword evidence="3" id="KW-1185">Reference proteome</keyword>
<dbReference type="CDD" id="cd04301">
    <property type="entry name" value="NAT_SF"/>
    <property type="match status" value="1"/>
</dbReference>
<dbReference type="PROSITE" id="PS51186">
    <property type="entry name" value="GNAT"/>
    <property type="match status" value="1"/>
</dbReference>
<sequence>MGRLPLSYPCRRDPIGVALRPARPGDGPATHAVFHAAVHRGAAHLYTAAERAAWAPSPLPPADWEALLLAEITLIAEHRGHVAGFMTLGRDGHLDLAYVAPDKAGQGIGRVLHGAIVQAARGRGLNLLDTNASLVARPFLARMGWRQTARQSTIRNGVALTNFRMELMLGAGQTSK</sequence>
<dbReference type="PANTHER" id="PTHR43451">
    <property type="entry name" value="ACETYLTRANSFERASE (GNAT) FAMILY PROTEIN"/>
    <property type="match status" value="1"/>
</dbReference>
<gene>
    <name evidence="2" type="ORF">EV663_102267</name>
</gene>
<dbReference type="EMBL" id="SLXU01000002">
    <property type="protein sequence ID" value="TCP62420.1"/>
    <property type="molecule type" value="Genomic_DNA"/>
</dbReference>
<dbReference type="InterPro" id="IPR000182">
    <property type="entry name" value="GNAT_dom"/>
</dbReference>
<dbReference type="Pfam" id="PF13673">
    <property type="entry name" value="Acetyltransf_10"/>
    <property type="match status" value="1"/>
</dbReference>
<dbReference type="Proteomes" id="UP000295050">
    <property type="component" value="Unassembled WGS sequence"/>
</dbReference>
<dbReference type="Gene3D" id="3.40.630.30">
    <property type="match status" value="1"/>
</dbReference>
<keyword evidence="2" id="KW-0808">Transferase</keyword>
<dbReference type="PANTHER" id="PTHR43451:SF1">
    <property type="entry name" value="ACETYLTRANSFERASE"/>
    <property type="match status" value="1"/>
</dbReference>
<comment type="caution">
    <text evidence="2">The sequence shown here is derived from an EMBL/GenBank/DDBJ whole genome shotgun (WGS) entry which is preliminary data.</text>
</comment>
<organism evidence="2 3">
    <name type="scientific">Rhodovulum bhavnagarense</name>
    <dbReference type="NCBI Taxonomy" id="992286"/>
    <lineage>
        <taxon>Bacteria</taxon>
        <taxon>Pseudomonadati</taxon>
        <taxon>Pseudomonadota</taxon>
        <taxon>Alphaproteobacteria</taxon>
        <taxon>Rhodobacterales</taxon>
        <taxon>Paracoccaceae</taxon>
        <taxon>Rhodovulum</taxon>
    </lineage>
</organism>
<dbReference type="InterPro" id="IPR052564">
    <property type="entry name" value="N-acetyltrans/Recomb-assoc"/>
</dbReference>
<protein>
    <submittedName>
        <fullName evidence="2">GNAT family acetyltransferase</fullName>
    </submittedName>
</protein>
<evidence type="ECO:0000313" key="3">
    <source>
        <dbReference type="Proteomes" id="UP000295050"/>
    </source>
</evidence>
<dbReference type="SUPFAM" id="SSF55729">
    <property type="entry name" value="Acyl-CoA N-acyltransferases (Nat)"/>
    <property type="match status" value="1"/>
</dbReference>
<dbReference type="RefSeq" id="WP_165910130.1">
    <property type="nucleotide sequence ID" value="NZ_SLXU01000002.1"/>
</dbReference>
<accession>A0A4R2RFM6</accession>